<evidence type="ECO:0000313" key="2">
    <source>
        <dbReference type="EMBL" id="GBN06502.1"/>
    </source>
</evidence>
<organism evidence="2 3">
    <name type="scientific">Araneus ventricosus</name>
    <name type="common">Orbweaver spider</name>
    <name type="synonym">Epeira ventricosa</name>
    <dbReference type="NCBI Taxonomy" id="182803"/>
    <lineage>
        <taxon>Eukaryota</taxon>
        <taxon>Metazoa</taxon>
        <taxon>Ecdysozoa</taxon>
        <taxon>Arthropoda</taxon>
        <taxon>Chelicerata</taxon>
        <taxon>Arachnida</taxon>
        <taxon>Araneae</taxon>
        <taxon>Araneomorphae</taxon>
        <taxon>Entelegynae</taxon>
        <taxon>Araneoidea</taxon>
        <taxon>Araneidae</taxon>
        <taxon>Araneus</taxon>
    </lineage>
</organism>
<gene>
    <name evidence="2" type="ORF">AVEN_113832_1</name>
</gene>
<keyword evidence="3" id="KW-1185">Reference proteome</keyword>
<evidence type="ECO:0000256" key="1">
    <source>
        <dbReference type="SAM" id="MobiDB-lite"/>
    </source>
</evidence>
<dbReference type="Proteomes" id="UP000499080">
    <property type="component" value="Unassembled WGS sequence"/>
</dbReference>
<evidence type="ECO:0000313" key="3">
    <source>
        <dbReference type="Proteomes" id="UP000499080"/>
    </source>
</evidence>
<accession>A0A4Y2KW94</accession>
<reference evidence="2 3" key="1">
    <citation type="journal article" date="2019" name="Sci. Rep.">
        <title>Orb-weaving spider Araneus ventricosus genome elucidates the spidroin gene catalogue.</title>
        <authorList>
            <person name="Kono N."/>
            <person name="Nakamura H."/>
            <person name="Ohtoshi R."/>
            <person name="Moran D.A.P."/>
            <person name="Shinohara A."/>
            <person name="Yoshida Y."/>
            <person name="Fujiwara M."/>
            <person name="Mori M."/>
            <person name="Tomita M."/>
            <person name="Arakawa K."/>
        </authorList>
    </citation>
    <scope>NUCLEOTIDE SEQUENCE [LARGE SCALE GENOMIC DNA]</scope>
</reference>
<proteinExistence type="predicted"/>
<comment type="caution">
    <text evidence="2">The sequence shown here is derived from an EMBL/GenBank/DDBJ whole genome shotgun (WGS) entry which is preliminary data.</text>
</comment>
<protein>
    <submittedName>
        <fullName evidence="2">Uncharacterized protein</fullName>
    </submittedName>
</protein>
<name>A0A4Y2KW94_ARAVE</name>
<dbReference type="EMBL" id="BGPR01005070">
    <property type="protein sequence ID" value="GBN06502.1"/>
    <property type="molecule type" value="Genomic_DNA"/>
</dbReference>
<dbReference type="AlphaFoldDB" id="A0A4Y2KW94"/>
<sequence>MGWRHGRHRSPPHPLVPLRGPYFPATHILPPALAHHPLPSGWRIGNDGSRGTRDVCCVLIGLTAVVVPATPIRVGFHLQNIDSEKKCPLSTMRKKQPVEKGESSGGGAAWSTGTPALVLIGQRGAAFRYCS</sequence>
<feature type="region of interest" description="Disordered" evidence="1">
    <location>
        <begin position="89"/>
        <end position="109"/>
    </location>
</feature>